<feature type="region of interest" description="Disordered" evidence="1">
    <location>
        <begin position="436"/>
        <end position="467"/>
    </location>
</feature>
<evidence type="ECO:0000313" key="3">
    <source>
        <dbReference type="Proteomes" id="UP001164743"/>
    </source>
</evidence>
<dbReference type="Proteomes" id="UP001164743">
    <property type="component" value="Chromosome 2A"/>
</dbReference>
<gene>
    <name evidence="2" type="ORF">PtA15_2A614</name>
</gene>
<name>A0ABY7CCW9_9BASI</name>
<proteinExistence type="predicted"/>
<feature type="compositionally biased region" description="Polar residues" evidence="1">
    <location>
        <begin position="452"/>
        <end position="467"/>
    </location>
</feature>
<evidence type="ECO:0008006" key="4">
    <source>
        <dbReference type="Google" id="ProtNLM"/>
    </source>
</evidence>
<sequence>MSQFTACDHPDLPSLAQIHPSLIPPRLKESCGPPNGYFHAHAPSLPLVSTDLTDPHGHNSNIHPVYSSTTPFSHMVRPPPASGARRGAFHPPASVNDNDLFPPYTQAGHQDLDELPANVVPLPHPPPIQPTPPHHPPLPCLPTTPHMFTCNVSFVLYGSRQNKQKKLVHKAIQSAKALALIFDCRTITYASFLQQIGVVASRDHSNAARVLNEGTNSSPPTIFWTAYINSNKDWPNSSPRPLSDHTAFTSWIDSITVKKANKGGVSMSMQSPGQKIAIAKGNDLLAETVRRNEARAVTQASRARACLTQSGSLGTGSIDDIDSEGDSCDEEFEAQAIIKEDILNKYKRNTGVDPSHPVYPDPIDINRYIILTPANVALWAKAMHNQEPGVSLLSPPGSIKYYTRKPKRGLAGHSDAAPQMNTADIVATMMQVYQATTGFNPPAPPPAPPPATTSGDDPTLVGNQVNPSVVLGPGSVAENAGSLLDYLNFAGVSDPTETLDRLMREDIDSYTMFAPGYLRDADMDKLGLSVGTLTRLRGGVDPYHRSLTHGRP</sequence>
<feature type="compositionally biased region" description="Pro residues" evidence="1">
    <location>
        <begin position="441"/>
        <end position="451"/>
    </location>
</feature>
<keyword evidence="3" id="KW-1185">Reference proteome</keyword>
<accession>A0ABY7CCW9</accession>
<dbReference type="RefSeq" id="XP_053017852.1">
    <property type="nucleotide sequence ID" value="XM_053166652.1"/>
</dbReference>
<protein>
    <recommendedName>
        <fullName evidence="4">SAM domain-containing protein</fullName>
    </recommendedName>
</protein>
<reference evidence="2" key="1">
    <citation type="submission" date="2022-10" db="EMBL/GenBank/DDBJ databases">
        <title>Puccinia triticina Genome sequencing and assembly.</title>
        <authorList>
            <person name="Li C."/>
        </authorList>
    </citation>
    <scope>NUCLEOTIDE SEQUENCE</scope>
    <source>
        <strain evidence="2">Pt15</strain>
    </source>
</reference>
<dbReference type="EMBL" id="CP110422">
    <property type="protein sequence ID" value="WAQ82297.1"/>
    <property type="molecule type" value="Genomic_DNA"/>
</dbReference>
<dbReference type="GeneID" id="77807547"/>
<organism evidence="2 3">
    <name type="scientific">Puccinia triticina</name>
    <dbReference type="NCBI Taxonomy" id="208348"/>
    <lineage>
        <taxon>Eukaryota</taxon>
        <taxon>Fungi</taxon>
        <taxon>Dikarya</taxon>
        <taxon>Basidiomycota</taxon>
        <taxon>Pucciniomycotina</taxon>
        <taxon>Pucciniomycetes</taxon>
        <taxon>Pucciniales</taxon>
        <taxon>Pucciniaceae</taxon>
        <taxon>Puccinia</taxon>
    </lineage>
</organism>
<evidence type="ECO:0000256" key="1">
    <source>
        <dbReference type="SAM" id="MobiDB-lite"/>
    </source>
</evidence>
<evidence type="ECO:0000313" key="2">
    <source>
        <dbReference type="EMBL" id="WAQ82297.1"/>
    </source>
</evidence>